<reference evidence="2 3" key="1">
    <citation type="submission" date="2014-04" db="EMBL/GenBank/DDBJ databases">
        <authorList>
            <consortium name="DOE Joint Genome Institute"/>
            <person name="Kuo A."/>
            <person name="Martino E."/>
            <person name="Perotto S."/>
            <person name="Kohler A."/>
            <person name="Nagy L.G."/>
            <person name="Floudas D."/>
            <person name="Copeland A."/>
            <person name="Barry K.W."/>
            <person name="Cichocki N."/>
            <person name="Veneault-Fourrey C."/>
            <person name="LaButti K."/>
            <person name="Lindquist E.A."/>
            <person name="Lipzen A."/>
            <person name="Lundell T."/>
            <person name="Morin E."/>
            <person name="Murat C."/>
            <person name="Sun H."/>
            <person name="Tunlid A."/>
            <person name="Henrissat B."/>
            <person name="Grigoriev I.V."/>
            <person name="Hibbett D.S."/>
            <person name="Martin F."/>
            <person name="Nordberg H.P."/>
            <person name="Cantor M.N."/>
            <person name="Hua S.X."/>
        </authorList>
    </citation>
    <scope>NUCLEOTIDE SEQUENCE [LARGE SCALE GENOMIC DNA]</scope>
    <source>
        <strain evidence="2 3">Zn</strain>
    </source>
</reference>
<organism evidence="2 3">
    <name type="scientific">Oidiodendron maius (strain Zn)</name>
    <dbReference type="NCBI Taxonomy" id="913774"/>
    <lineage>
        <taxon>Eukaryota</taxon>
        <taxon>Fungi</taxon>
        <taxon>Dikarya</taxon>
        <taxon>Ascomycota</taxon>
        <taxon>Pezizomycotina</taxon>
        <taxon>Leotiomycetes</taxon>
        <taxon>Leotiomycetes incertae sedis</taxon>
        <taxon>Myxotrichaceae</taxon>
        <taxon>Oidiodendron</taxon>
    </lineage>
</organism>
<dbReference type="Proteomes" id="UP000054321">
    <property type="component" value="Unassembled WGS sequence"/>
</dbReference>
<dbReference type="InParanoid" id="A0A0C3DNL2"/>
<dbReference type="AlphaFoldDB" id="A0A0C3DNL2"/>
<name>A0A0C3DNL2_OIDMZ</name>
<keyword evidence="3" id="KW-1185">Reference proteome</keyword>
<accession>A0A0C3DNL2</accession>
<evidence type="ECO:0000256" key="1">
    <source>
        <dbReference type="SAM" id="MobiDB-lite"/>
    </source>
</evidence>
<reference evidence="3" key="2">
    <citation type="submission" date="2015-01" db="EMBL/GenBank/DDBJ databases">
        <title>Evolutionary Origins and Diversification of the Mycorrhizal Mutualists.</title>
        <authorList>
            <consortium name="DOE Joint Genome Institute"/>
            <consortium name="Mycorrhizal Genomics Consortium"/>
            <person name="Kohler A."/>
            <person name="Kuo A."/>
            <person name="Nagy L.G."/>
            <person name="Floudas D."/>
            <person name="Copeland A."/>
            <person name="Barry K.W."/>
            <person name="Cichocki N."/>
            <person name="Veneault-Fourrey C."/>
            <person name="LaButti K."/>
            <person name="Lindquist E.A."/>
            <person name="Lipzen A."/>
            <person name="Lundell T."/>
            <person name="Morin E."/>
            <person name="Murat C."/>
            <person name="Riley R."/>
            <person name="Ohm R."/>
            <person name="Sun H."/>
            <person name="Tunlid A."/>
            <person name="Henrissat B."/>
            <person name="Grigoriev I.V."/>
            <person name="Hibbett D.S."/>
            <person name="Martin F."/>
        </authorList>
    </citation>
    <scope>NUCLEOTIDE SEQUENCE [LARGE SCALE GENOMIC DNA]</scope>
    <source>
        <strain evidence="3">Zn</strain>
    </source>
</reference>
<dbReference type="EMBL" id="KN832873">
    <property type="protein sequence ID" value="KIN03603.1"/>
    <property type="molecule type" value="Genomic_DNA"/>
</dbReference>
<evidence type="ECO:0000313" key="2">
    <source>
        <dbReference type="EMBL" id="KIN03603.1"/>
    </source>
</evidence>
<feature type="region of interest" description="Disordered" evidence="1">
    <location>
        <begin position="1"/>
        <end position="55"/>
    </location>
</feature>
<gene>
    <name evidence="2" type="ORF">OIDMADRAFT_51561</name>
</gene>
<protein>
    <submittedName>
        <fullName evidence="2">Uncharacterized protein</fullName>
    </submittedName>
</protein>
<dbReference type="HOGENOM" id="CLU_1876050_0_0_1"/>
<evidence type="ECO:0000313" key="3">
    <source>
        <dbReference type="Proteomes" id="UP000054321"/>
    </source>
</evidence>
<sequence length="136" mass="14828">MSPESRASTPKIRGRELITKQNNSNGESQTRPPISGWKAGSSNRRTPKRADLPPRPTCVPYYNRAAWSSRAPPCQRICSNTSGDHQLNNHFIAACNGSKTPRGALCRGGIIKSTRFTSTLSKGGKRGAAQFVLLLY</sequence>
<proteinExistence type="predicted"/>
<feature type="compositionally biased region" description="Polar residues" evidence="1">
    <location>
        <begin position="19"/>
        <end position="32"/>
    </location>
</feature>